<name>A0AAW6AT25_CLOSY</name>
<dbReference type="PROSITE" id="PS51459">
    <property type="entry name" value="FIDO"/>
    <property type="match status" value="1"/>
</dbReference>
<dbReference type="InterPro" id="IPR040198">
    <property type="entry name" value="Fido_containing"/>
</dbReference>
<dbReference type="InterPro" id="IPR036597">
    <property type="entry name" value="Fido-like_dom_sf"/>
</dbReference>
<organism evidence="5 6">
    <name type="scientific">Clostridium symbiosum</name>
    <name type="common">Bacteroides symbiosus</name>
    <dbReference type="NCBI Taxonomy" id="1512"/>
    <lineage>
        <taxon>Bacteria</taxon>
        <taxon>Bacillati</taxon>
        <taxon>Bacillota</taxon>
        <taxon>Clostridia</taxon>
        <taxon>Lachnospirales</taxon>
        <taxon>Lachnospiraceae</taxon>
        <taxon>Otoolea</taxon>
    </lineage>
</organism>
<feature type="active site" evidence="1">
    <location>
        <position position="213"/>
    </location>
</feature>
<dbReference type="GO" id="GO:0005524">
    <property type="term" value="F:ATP binding"/>
    <property type="evidence" value="ECO:0007669"/>
    <property type="project" value="UniProtKB-KW"/>
</dbReference>
<evidence type="ECO:0000259" key="4">
    <source>
        <dbReference type="PROSITE" id="PS51459"/>
    </source>
</evidence>
<dbReference type="Proteomes" id="UP001300871">
    <property type="component" value="Unassembled WGS sequence"/>
</dbReference>
<keyword evidence="2" id="KW-0067">ATP-binding</keyword>
<gene>
    <name evidence="5" type="ORF">PM006_09190</name>
</gene>
<accession>A0AAW6AT25</accession>
<dbReference type="PANTHER" id="PTHR13504">
    <property type="entry name" value="FIDO DOMAIN-CONTAINING PROTEIN DDB_G0283145"/>
    <property type="match status" value="1"/>
</dbReference>
<feature type="binding site" evidence="2">
    <location>
        <begin position="217"/>
        <end position="224"/>
    </location>
    <ligand>
        <name>ATP</name>
        <dbReference type="ChEBI" id="CHEBI:30616"/>
    </ligand>
</feature>
<dbReference type="RefSeq" id="WP_143750690.1">
    <property type="nucleotide sequence ID" value="NZ_JADNHH010000016.1"/>
</dbReference>
<feature type="domain" description="Fido" evidence="4">
    <location>
        <begin position="136"/>
        <end position="271"/>
    </location>
</feature>
<dbReference type="SUPFAM" id="SSF140931">
    <property type="entry name" value="Fic-like"/>
    <property type="match status" value="1"/>
</dbReference>
<sequence length="329" mass="38982">MKKDRFTIWQKDMSAQITYSASVITTLTLKIRRKGDLMATGELLDKKLREIRTKREVLLQPAPNYESYKTMLERGFLVRYNYESTAIEGNPLTQIEHDGILNRDQCPNTDRMRSVYEAINHADAFCYVNQHAIEPLNEERLLTLHKLLMSHLLDGGKYRTCNITVRGATHPFPPYTELPQLMNQFFTGLEEKRLSLTKYELAAWAHEEFVSIHPFVDGNGRMARLIMNYILLSYDCLPISVPIEKKEEYFKMLDNYYTDRNIIPLVELIIQQEEREADRVIKVMEPLSYPLIIDYNELHNRYPLKEDYIKELRIIMDRYREEIEKRRGF</sequence>
<dbReference type="Pfam" id="PF02661">
    <property type="entry name" value="Fic"/>
    <property type="match status" value="1"/>
</dbReference>
<evidence type="ECO:0000313" key="5">
    <source>
        <dbReference type="EMBL" id="MDB2000373.1"/>
    </source>
</evidence>
<evidence type="ECO:0000313" key="6">
    <source>
        <dbReference type="Proteomes" id="UP001300871"/>
    </source>
</evidence>
<dbReference type="EMBL" id="JAQLGM010000018">
    <property type="protein sequence ID" value="MDB2000373.1"/>
    <property type="molecule type" value="Genomic_DNA"/>
</dbReference>
<proteinExistence type="predicted"/>
<dbReference type="Gene3D" id="1.10.3290.10">
    <property type="entry name" value="Fido-like domain"/>
    <property type="match status" value="1"/>
</dbReference>
<evidence type="ECO:0000256" key="3">
    <source>
        <dbReference type="PIRSR" id="PIRSR640198-3"/>
    </source>
</evidence>
<reference evidence="5" key="1">
    <citation type="submission" date="2023-01" db="EMBL/GenBank/DDBJ databases">
        <title>Human gut microbiome strain richness.</title>
        <authorList>
            <person name="Chen-Liaw A."/>
        </authorList>
    </citation>
    <scope>NUCLEOTIDE SEQUENCE</scope>
    <source>
        <strain evidence="5">B1_m1001713B170214d0_201011</strain>
    </source>
</reference>
<protein>
    <submittedName>
        <fullName evidence="5">Fic family protein</fullName>
    </submittedName>
</protein>
<feature type="site" description="Important for autoinhibition of adenylyltransferase activity" evidence="3">
    <location>
        <position position="88"/>
    </location>
</feature>
<comment type="caution">
    <text evidence="5">The sequence shown here is derived from an EMBL/GenBank/DDBJ whole genome shotgun (WGS) entry which is preliminary data.</text>
</comment>
<evidence type="ECO:0000256" key="1">
    <source>
        <dbReference type="PIRSR" id="PIRSR640198-1"/>
    </source>
</evidence>
<dbReference type="AlphaFoldDB" id="A0AAW6AT25"/>
<dbReference type="PANTHER" id="PTHR13504:SF38">
    <property type="entry name" value="FIDO DOMAIN-CONTAINING PROTEIN"/>
    <property type="match status" value="1"/>
</dbReference>
<dbReference type="InterPro" id="IPR003812">
    <property type="entry name" value="Fido"/>
</dbReference>
<keyword evidence="2" id="KW-0547">Nucleotide-binding</keyword>
<evidence type="ECO:0000256" key="2">
    <source>
        <dbReference type="PIRSR" id="PIRSR640198-2"/>
    </source>
</evidence>